<evidence type="ECO:0000313" key="3">
    <source>
        <dbReference type="Proteomes" id="UP000017090"/>
    </source>
</evidence>
<dbReference type="EMBL" id="AWXA01000016">
    <property type="protein sequence ID" value="ERT60731.1"/>
    <property type="molecule type" value="Genomic_DNA"/>
</dbReference>
<protein>
    <recommendedName>
        <fullName evidence="1">UPF0758 domain-containing protein</fullName>
    </recommendedName>
</protein>
<reference evidence="2 3" key="1">
    <citation type="submission" date="2013-09" db="EMBL/GenBank/DDBJ databases">
        <authorList>
            <person name="Durkin A.S."/>
            <person name="Haft D.R."/>
            <person name="McCorrison J."/>
            <person name="Torralba M."/>
            <person name="Gillis M."/>
            <person name="Haft D.H."/>
            <person name="Methe B."/>
            <person name="Sutton G."/>
            <person name="Nelson K.E."/>
        </authorList>
    </citation>
    <scope>NUCLEOTIDE SEQUENCE [LARGE SCALE GENOMIC DNA]</scope>
    <source>
        <strain evidence="2 3">BV3C16-1</strain>
    </source>
</reference>
<feature type="domain" description="UPF0758" evidence="1">
    <location>
        <begin position="6"/>
        <end position="84"/>
    </location>
</feature>
<dbReference type="AlphaFoldDB" id="U7UN94"/>
<proteinExistence type="predicted"/>
<dbReference type="PANTHER" id="PTHR30471:SF3">
    <property type="entry name" value="UPF0758 PROTEIN YEES-RELATED"/>
    <property type="match status" value="1"/>
</dbReference>
<keyword evidence="3" id="KW-1185">Reference proteome</keyword>
<dbReference type="InterPro" id="IPR046778">
    <property type="entry name" value="UPF0758_N"/>
</dbReference>
<comment type="caution">
    <text evidence="2">The sequence shown here is derived from an EMBL/GenBank/DDBJ whole genome shotgun (WGS) entry which is preliminary data.</text>
</comment>
<gene>
    <name evidence="2" type="ORF">HMPREF1250_0213</name>
</gene>
<sequence>MTLALRQLSACEKPREKFLDYGPDGVSTQDLLAILLRTGLKGESVLDLARTVIRSLPNENICHLGSVSVADLCRIRGIGRDKAVTVCAAVELGKRIAKEHVKQTAPDFSSPRAIADYVMEDMRYL</sequence>
<name>U7UN94_9FIRM</name>
<dbReference type="PANTHER" id="PTHR30471">
    <property type="entry name" value="DNA REPAIR PROTEIN RADC"/>
    <property type="match status" value="1"/>
</dbReference>
<dbReference type="Proteomes" id="UP000017090">
    <property type="component" value="Unassembled WGS sequence"/>
</dbReference>
<dbReference type="InterPro" id="IPR001405">
    <property type="entry name" value="UPF0758"/>
</dbReference>
<dbReference type="Pfam" id="PF20582">
    <property type="entry name" value="UPF0758_N"/>
    <property type="match status" value="1"/>
</dbReference>
<dbReference type="STRING" id="1111454.HMPREF1250_0213"/>
<organism evidence="2 3">
    <name type="scientific">Megasphaera vaginalis</name>
    <name type="common">ex Srinivasan et al. 2021</name>
    <dbReference type="NCBI Taxonomy" id="1111454"/>
    <lineage>
        <taxon>Bacteria</taxon>
        <taxon>Bacillati</taxon>
        <taxon>Bacillota</taxon>
        <taxon>Negativicutes</taxon>
        <taxon>Veillonellales</taxon>
        <taxon>Veillonellaceae</taxon>
        <taxon>Megasphaera</taxon>
    </lineage>
</organism>
<dbReference type="PATRIC" id="fig|1111454.3.peg.788"/>
<dbReference type="eggNOG" id="COG2003">
    <property type="taxonomic scope" value="Bacteria"/>
</dbReference>
<evidence type="ECO:0000313" key="2">
    <source>
        <dbReference type="EMBL" id="ERT60731.1"/>
    </source>
</evidence>
<accession>U7UN94</accession>
<evidence type="ECO:0000259" key="1">
    <source>
        <dbReference type="Pfam" id="PF20582"/>
    </source>
</evidence>